<sequence length="167" mass="18486">MSDLVTVAVLLRPLLGRRLLAVTEARYWYDDRPETGNSGLIHFWLHFEEMPAIMAHGCGDLLKLTEEEPYPSYDMQEEGRTVVGPVQPTDPLGEVVGQCLVDVGLVQGYSMVPAVGGIVLRFERSELLVAILADEWVCQPGSIPERLRQHLSLSGWVGTPSSTAERQ</sequence>
<proteinExistence type="predicted"/>
<dbReference type="RefSeq" id="WP_377553043.1">
    <property type="nucleotide sequence ID" value="NZ_JBHSBN010000045.1"/>
</dbReference>
<name>A0ABV8KWL5_9ACTN</name>
<reference evidence="2" key="1">
    <citation type="journal article" date="2019" name="Int. J. Syst. Evol. Microbiol.">
        <title>The Global Catalogue of Microorganisms (GCM) 10K type strain sequencing project: providing services to taxonomists for standard genome sequencing and annotation.</title>
        <authorList>
            <consortium name="The Broad Institute Genomics Platform"/>
            <consortium name="The Broad Institute Genome Sequencing Center for Infectious Disease"/>
            <person name="Wu L."/>
            <person name="Ma J."/>
        </authorList>
    </citation>
    <scope>NUCLEOTIDE SEQUENCE [LARGE SCALE GENOMIC DNA]</scope>
    <source>
        <strain evidence="2">2902at01</strain>
    </source>
</reference>
<evidence type="ECO:0000313" key="1">
    <source>
        <dbReference type="EMBL" id="MFC4110541.1"/>
    </source>
</evidence>
<protein>
    <submittedName>
        <fullName evidence="1">Uncharacterized protein</fullName>
    </submittedName>
</protein>
<organism evidence="1 2">
    <name type="scientific">Micromonospora zhanjiangensis</name>
    <dbReference type="NCBI Taxonomy" id="1522057"/>
    <lineage>
        <taxon>Bacteria</taxon>
        <taxon>Bacillati</taxon>
        <taxon>Actinomycetota</taxon>
        <taxon>Actinomycetes</taxon>
        <taxon>Micromonosporales</taxon>
        <taxon>Micromonosporaceae</taxon>
        <taxon>Micromonospora</taxon>
    </lineage>
</organism>
<dbReference type="Proteomes" id="UP001595868">
    <property type="component" value="Unassembled WGS sequence"/>
</dbReference>
<accession>A0ABV8KWL5</accession>
<evidence type="ECO:0000313" key="2">
    <source>
        <dbReference type="Proteomes" id="UP001595868"/>
    </source>
</evidence>
<comment type="caution">
    <text evidence="1">The sequence shown here is derived from an EMBL/GenBank/DDBJ whole genome shotgun (WGS) entry which is preliminary data.</text>
</comment>
<dbReference type="EMBL" id="JBHSBN010000045">
    <property type="protein sequence ID" value="MFC4110541.1"/>
    <property type="molecule type" value="Genomic_DNA"/>
</dbReference>
<keyword evidence="2" id="KW-1185">Reference proteome</keyword>
<gene>
    <name evidence="1" type="ORF">ACFOX0_32055</name>
</gene>